<evidence type="ECO:0000259" key="4">
    <source>
        <dbReference type="SMART" id="SM00563"/>
    </source>
</evidence>
<accession>A0A4R6YBY1</accession>
<feature type="domain" description="Phospholipid/glycerol acyltransferase" evidence="4">
    <location>
        <begin position="28"/>
        <end position="140"/>
    </location>
</feature>
<protein>
    <submittedName>
        <fullName evidence="5">Acyltransferase-like protein</fullName>
    </submittedName>
</protein>
<dbReference type="GO" id="GO:0006654">
    <property type="term" value="P:phosphatidic acid biosynthetic process"/>
    <property type="evidence" value="ECO:0007669"/>
    <property type="project" value="TreeGrafter"/>
</dbReference>
<dbReference type="SUPFAM" id="SSF69593">
    <property type="entry name" value="Glycerol-3-phosphate (1)-acyltransferase"/>
    <property type="match status" value="1"/>
</dbReference>
<dbReference type="PANTHER" id="PTHR10434:SF9">
    <property type="entry name" value="PHOSPHOLIPID_GLYCEROL ACYLTRANSFERASE DOMAIN-CONTAINING PROTEIN"/>
    <property type="match status" value="1"/>
</dbReference>
<dbReference type="PANTHER" id="PTHR10434">
    <property type="entry name" value="1-ACYL-SN-GLYCEROL-3-PHOSPHATE ACYLTRANSFERASE"/>
    <property type="match status" value="1"/>
</dbReference>
<keyword evidence="3 5" id="KW-0012">Acyltransferase</keyword>
<proteinExistence type="predicted"/>
<reference evidence="5 6" key="1">
    <citation type="submission" date="2019-03" db="EMBL/GenBank/DDBJ databases">
        <title>Genomic Encyclopedia of Type Strains, Phase IV (KMG-IV): sequencing the most valuable type-strain genomes for metagenomic binning, comparative biology and taxonomic classification.</title>
        <authorList>
            <person name="Goeker M."/>
        </authorList>
    </citation>
    <scope>NUCLEOTIDE SEQUENCE [LARGE SCALE GENOMIC DNA]</scope>
    <source>
        <strain evidence="5 6">DSM 102852</strain>
    </source>
</reference>
<keyword evidence="6" id="KW-1185">Reference proteome</keyword>
<organism evidence="5 6">
    <name type="scientific">Hydromonas duriensis</name>
    <dbReference type="NCBI Taxonomy" id="1527608"/>
    <lineage>
        <taxon>Bacteria</taxon>
        <taxon>Pseudomonadati</taxon>
        <taxon>Pseudomonadota</taxon>
        <taxon>Betaproteobacteria</taxon>
        <taxon>Burkholderiales</taxon>
        <taxon>Burkholderiaceae</taxon>
        <taxon>Hydromonas</taxon>
    </lineage>
</organism>
<dbReference type="SMART" id="SM00563">
    <property type="entry name" value="PlsC"/>
    <property type="match status" value="1"/>
</dbReference>
<evidence type="ECO:0000256" key="3">
    <source>
        <dbReference type="ARBA" id="ARBA00023315"/>
    </source>
</evidence>
<dbReference type="InterPro" id="IPR002123">
    <property type="entry name" value="Plipid/glycerol_acylTrfase"/>
</dbReference>
<sequence>MLSWLSKKILKKLGWTTAYTPPPNKHGIYIVYPHTSNWDFPMGLLWKFAVRLKPRWVAKHTWFYPPVGWLMRALGGIGIKRDGNLDLTTTLKNAILKEDNCWLAIAIEGTRRHKPYIHMGYYHIAKSANIPIGVATIDYASKTVGVLHYRMVKETIEEELIQLSIEYAEVTGFYPEQMGLLKTREKKN</sequence>
<evidence type="ECO:0000256" key="1">
    <source>
        <dbReference type="ARBA" id="ARBA00005189"/>
    </source>
</evidence>
<comment type="caution">
    <text evidence="5">The sequence shown here is derived from an EMBL/GenBank/DDBJ whole genome shotgun (WGS) entry which is preliminary data.</text>
</comment>
<name>A0A4R6YBY1_9BURK</name>
<dbReference type="AlphaFoldDB" id="A0A4R6YBY1"/>
<dbReference type="EMBL" id="SNZE01000001">
    <property type="protein sequence ID" value="TDR33078.1"/>
    <property type="molecule type" value="Genomic_DNA"/>
</dbReference>
<evidence type="ECO:0000313" key="6">
    <source>
        <dbReference type="Proteomes" id="UP000294480"/>
    </source>
</evidence>
<gene>
    <name evidence="5" type="ORF">DFR44_101128</name>
</gene>
<comment type="pathway">
    <text evidence="1">Lipid metabolism.</text>
</comment>
<keyword evidence="2 5" id="KW-0808">Transferase</keyword>
<dbReference type="Pfam" id="PF01553">
    <property type="entry name" value="Acyltransferase"/>
    <property type="match status" value="1"/>
</dbReference>
<dbReference type="Proteomes" id="UP000294480">
    <property type="component" value="Unassembled WGS sequence"/>
</dbReference>
<evidence type="ECO:0000313" key="5">
    <source>
        <dbReference type="EMBL" id="TDR33078.1"/>
    </source>
</evidence>
<dbReference type="GO" id="GO:0003841">
    <property type="term" value="F:1-acylglycerol-3-phosphate O-acyltransferase activity"/>
    <property type="evidence" value="ECO:0007669"/>
    <property type="project" value="TreeGrafter"/>
</dbReference>
<evidence type="ECO:0000256" key="2">
    <source>
        <dbReference type="ARBA" id="ARBA00022679"/>
    </source>
</evidence>
<dbReference type="RefSeq" id="WP_162845102.1">
    <property type="nucleotide sequence ID" value="NZ_SNZE01000001.1"/>
</dbReference>